<gene>
    <name evidence="7" type="ORF">SAMN04487894_101499</name>
</gene>
<dbReference type="Gene3D" id="2.60.120.260">
    <property type="entry name" value="Galactose-binding domain-like"/>
    <property type="match status" value="2"/>
</dbReference>
<dbReference type="InterPro" id="IPR000421">
    <property type="entry name" value="FA58C"/>
</dbReference>
<sequence length="763" mass="85434">MCAGRFGLAGKPLCKSLLLKISMHIKTLFLLLSIPVTIQAFSQNVTPANTIPILPGDSKETIISKAAQVVPTANQYAALRNEFIAFVHLGPNTFTQKEWGNGMEDPKIFDLKTLDTDQWCAAMKAAGMKMVIITVKHHDGFVLWQSRYTTHGIMSTGFRNGKGDILKDLSASCKKYGLKLGIYLSPADLFQIESPDGLYGNLSQYTMRTIPRPVAGRPFKNKTRFQFEVDDYNEYFMNQLFELLTEYGPVDEVWFDGAHPKTKGGQQYNYAAWKKLIQTLAPKAVIFGKQDIRWCGNESGKTRNTEWNVIPFNDDPDRMNSYPDLTVNDLGSREQLYKARYLHYQQAETNTSIREGWFYRNETTQKVRSADDVFDIYERSVGGNSTFLLNIPPNREGRLSNEDVSVLKETGARIRETYGINLFKNATGPKAVLDVSPQSFLLLREPRPEIIIHTPQPVTINRLVLQEAISTHGERVEQHAVDAWIGGRWKEIAAATNIGYKRILRFPETTSNQFRIRILGSRAAPAISNITAHYYKMRPPQLELSQSVNGMVTIAPYQPEFNWKPHGENTLQNLGSGTEIHYTTDGSTPTLSSPVYTAPFPAVHGLVKAVAFSKNSTGPVASRIFGILKQNWKLLAASGDTKQHGAALAFDADKKTWWQSKPASGNGFIVLDLGKVYTLKSFSYTPHTQNKEGLMSKGKIQISGDGSNWTDAGSFEFGNLINDPVTRLHPFPRSLTTRYIRIEATETAAQDKGLSIAELDFFE</sequence>
<evidence type="ECO:0000313" key="8">
    <source>
        <dbReference type="Proteomes" id="UP000198757"/>
    </source>
</evidence>
<dbReference type="EC" id="3.2.1.51" evidence="2"/>
<dbReference type="InterPro" id="IPR000933">
    <property type="entry name" value="Glyco_hydro_29"/>
</dbReference>
<evidence type="ECO:0000259" key="6">
    <source>
        <dbReference type="PROSITE" id="PS50022"/>
    </source>
</evidence>
<dbReference type="SMART" id="SM00812">
    <property type="entry name" value="Alpha_L_fucos"/>
    <property type="match status" value="1"/>
</dbReference>
<reference evidence="8" key="1">
    <citation type="submission" date="2016-10" db="EMBL/GenBank/DDBJ databases">
        <authorList>
            <person name="Varghese N."/>
            <person name="Submissions S."/>
        </authorList>
    </citation>
    <scope>NUCLEOTIDE SEQUENCE [LARGE SCALE GENOMIC DNA]</scope>
    <source>
        <strain evidence="8">DSM 25811 / CCM 8410 / LMG 26954 / E90</strain>
    </source>
</reference>
<dbReference type="GO" id="GO:0005764">
    <property type="term" value="C:lysosome"/>
    <property type="evidence" value="ECO:0007669"/>
    <property type="project" value="TreeGrafter"/>
</dbReference>
<dbReference type="STRING" id="1285928.SAMN04487894_101499"/>
<proteinExistence type="inferred from homology"/>
<dbReference type="SUPFAM" id="SSF51445">
    <property type="entry name" value="(Trans)glycosidases"/>
    <property type="match status" value="1"/>
</dbReference>
<evidence type="ECO:0000256" key="5">
    <source>
        <dbReference type="ARBA" id="ARBA00023295"/>
    </source>
</evidence>
<dbReference type="Pfam" id="PF01120">
    <property type="entry name" value="Alpha_L_fucos"/>
    <property type="match status" value="1"/>
</dbReference>
<keyword evidence="5" id="KW-0326">Glycosidase</keyword>
<organism evidence="7 8">
    <name type="scientific">Niabella drilacis (strain DSM 25811 / CCM 8410 / CCUG 62505 / LMG 26954 / E90)</name>
    <dbReference type="NCBI Taxonomy" id="1285928"/>
    <lineage>
        <taxon>Bacteria</taxon>
        <taxon>Pseudomonadati</taxon>
        <taxon>Bacteroidota</taxon>
        <taxon>Chitinophagia</taxon>
        <taxon>Chitinophagales</taxon>
        <taxon>Chitinophagaceae</taxon>
        <taxon>Niabella</taxon>
    </lineage>
</organism>
<keyword evidence="4" id="KW-0378">Hydrolase</keyword>
<dbReference type="InterPro" id="IPR008979">
    <property type="entry name" value="Galactose-bd-like_sf"/>
</dbReference>
<evidence type="ECO:0000256" key="2">
    <source>
        <dbReference type="ARBA" id="ARBA00012662"/>
    </source>
</evidence>
<dbReference type="GO" id="GO:0004560">
    <property type="term" value="F:alpha-L-fucosidase activity"/>
    <property type="evidence" value="ECO:0007669"/>
    <property type="project" value="InterPro"/>
</dbReference>
<dbReference type="Pfam" id="PF00754">
    <property type="entry name" value="F5_F8_type_C"/>
    <property type="match status" value="1"/>
</dbReference>
<keyword evidence="3" id="KW-0732">Signal</keyword>
<dbReference type="Proteomes" id="UP000198757">
    <property type="component" value="Unassembled WGS sequence"/>
</dbReference>
<dbReference type="GO" id="GO:0016139">
    <property type="term" value="P:glycoside catabolic process"/>
    <property type="evidence" value="ECO:0007669"/>
    <property type="project" value="TreeGrafter"/>
</dbReference>
<dbReference type="SUPFAM" id="SSF49785">
    <property type="entry name" value="Galactose-binding domain-like"/>
    <property type="match status" value="1"/>
</dbReference>
<name>A0A1G6JFC5_NIADE</name>
<protein>
    <recommendedName>
        <fullName evidence="2">alpha-L-fucosidase</fullName>
        <ecNumber evidence="2">3.2.1.51</ecNumber>
    </recommendedName>
</protein>
<evidence type="ECO:0000313" key="7">
    <source>
        <dbReference type="EMBL" id="SDC16606.1"/>
    </source>
</evidence>
<evidence type="ECO:0000256" key="3">
    <source>
        <dbReference type="ARBA" id="ARBA00022729"/>
    </source>
</evidence>
<dbReference type="GO" id="GO:0006004">
    <property type="term" value="P:fucose metabolic process"/>
    <property type="evidence" value="ECO:0007669"/>
    <property type="project" value="TreeGrafter"/>
</dbReference>
<feature type="domain" description="F5/8 type C" evidence="6">
    <location>
        <begin position="620"/>
        <end position="763"/>
    </location>
</feature>
<dbReference type="PANTHER" id="PTHR10030:SF37">
    <property type="entry name" value="ALPHA-L-FUCOSIDASE-RELATED"/>
    <property type="match status" value="1"/>
</dbReference>
<evidence type="ECO:0000256" key="4">
    <source>
        <dbReference type="ARBA" id="ARBA00022801"/>
    </source>
</evidence>
<dbReference type="InterPro" id="IPR017853">
    <property type="entry name" value="GH"/>
</dbReference>
<dbReference type="EMBL" id="FMZO01000001">
    <property type="protein sequence ID" value="SDC16606.1"/>
    <property type="molecule type" value="Genomic_DNA"/>
</dbReference>
<dbReference type="Pfam" id="PF13287">
    <property type="entry name" value="Fn3_assoc"/>
    <property type="match status" value="1"/>
</dbReference>
<dbReference type="PROSITE" id="PS50022">
    <property type="entry name" value="FA58C_3"/>
    <property type="match status" value="1"/>
</dbReference>
<accession>A0A1G6JFC5</accession>
<dbReference type="AlphaFoldDB" id="A0A1G6JFC5"/>
<dbReference type="InterPro" id="IPR057739">
    <property type="entry name" value="Glyco_hydro_29_N"/>
</dbReference>
<comment type="similarity">
    <text evidence="1">Belongs to the glycosyl hydrolase 29 family.</text>
</comment>
<evidence type="ECO:0000256" key="1">
    <source>
        <dbReference type="ARBA" id="ARBA00007951"/>
    </source>
</evidence>
<dbReference type="Gene3D" id="3.20.20.80">
    <property type="entry name" value="Glycosidases"/>
    <property type="match status" value="1"/>
</dbReference>
<keyword evidence="8" id="KW-1185">Reference proteome</keyword>
<dbReference type="InterPro" id="IPR026876">
    <property type="entry name" value="Fn3_assoc_repeat"/>
</dbReference>
<dbReference type="PANTHER" id="PTHR10030">
    <property type="entry name" value="ALPHA-L-FUCOSIDASE"/>
    <property type="match status" value="1"/>
</dbReference>